<organism evidence="8 11">
    <name type="scientific">Burkholderia aenigmatica</name>
    <dbReference type="NCBI Taxonomy" id="2015348"/>
    <lineage>
        <taxon>Bacteria</taxon>
        <taxon>Pseudomonadati</taxon>
        <taxon>Pseudomonadota</taxon>
        <taxon>Betaproteobacteria</taxon>
        <taxon>Burkholderiales</taxon>
        <taxon>Burkholderiaceae</taxon>
        <taxon>Burkholderia</taxon>
        <taxon>Burkholderia cepacia complex</taxon>
    </lineage>
</organism>
<feature type="domain" description="HTH tetR-type" evidence="7">
    <location>
        <begin position="31"/>
        <end position="91"/>
    </location>
</feature>
<feature type="region of interest" description="Disordered" evidence="6">
    <location>
        <begin position="1"/>
        <end position="33"/>
    </location>
</feature>
<keyword evidence="3 5" id="KW-0238">DNA-binding</keyword>
<feature type="DNA-binding region" description="H-T-H motif" evidence="5">
    <location>
        <begin position="54"/>
        <end position="73"/>
    </location>
</feature>
<keyword evidence="4" id="KW-0804">Transcription</keyword>
<dbReference type="Pfam" id="PF02909">
    <property type="entry name" value="TetR_C_1"/>
    <property type="match status" value="1"/>
</dbReference>
<dbReference type="InterPro" id="IPR009057">
    <property type="entry name" value="Homeodomain-like_sf"/>
</dbReference>
<evidence type="ECO:0000256" key="6">
    <source>
        <dbReference type="SAM" id="MobiDB-lite"/>
    </source>
</evidence>
<dbReference type="RefSeq" id="WP_122948428.1">
    <property type="nucleotide sequence ID" value="NZ_CABVQF010000001.1"/>
</dbReference>
<dbReference type="EMBL" id="CABVQG010000005">
    <property type="protein sequence ID" value="VWC56664.1"/>
    <property type="molecule type" value="Genomic_DNA"/>
</dbReference>
<dbReference type="Proteomes" id="UP000494120">
    <property type="component" value="Unassembled WGS sequence"/>
</dbReference>
<evidence type="ECO:0000313" key="9">
    <source>
        <dbReference type="EMBL" id="VWC56664.1"/>
    </source>
</evidence>
<dbReference type="GO" id="GO:0045892">
    <property type="term" value="P:negative regulation of DNA-templated transcription"/>
    <property type="evidence" value="ECO:0007669"/>
    <property type="project" value="InterPro"/>
</dbReference>
<dbReference type="PROSITE" id="PS50977">
    <property type="entry name" value="HTH_TETR_2"/>
    <property type="match status" value="1"/>
</dbReference>
<dbReference type="InterPro" id="IPR036271">
    <property type="entry name" value="Tet_transcr_reg_TetR-rel_C_sf"/>
</dbReference>
<dbReference type="PROSITE" id="PS01081">
    <property type="entry name" value="HTH_TETR_1"/>
    <property type="match status" value="1"/>
</dbReference>
<dbReference type="Gene3D" id="1.10.357.10">
    <property type="entry name" value="Tetracycline Repressor, domain 2"/>
    <property type="match status" value="1"/>
</dbReference>
<dbReference type="Proteomes" id="UP000494301">
    <property type="component" value="Unassembled WGS sequence"/>
</dbReference>
<protein>
    <submittedName>
        <fullName evidence="8">TetR family transcriptional regulator</fullName>
    </submittedName>
</protein>
<proteinExistence type="predicted"/>
<keyword evidence="10" id="KW-1185">Reference proteome</keyword>
<sequence length="260" mass="28730">MKSTKIAPEEAVPSTPRRSGRRPKSDTPGSGLSRDAVIRSAVELAQKESIFDVSMVRVAREMGVAPGLVHYYVGSKDDLLSAVLNTAFRERVLALPAVTGDWRVDLEGVCRSSLDVLARWPGIANYIATQNRFRLFQRVQPGETDYGLAYFDHLGRILEHAGFTPAQAALAYDLTMMFVTSISVEFANRQAPGEHKEFIVRHVSQFDREAIPGAAFLVEPFANIDSEKRLGAGLQLMLDGFETWLSKPAVDSPAPRKARR</sequence>
<dbReference type="SUPFAM" id="SSF46689">
    <property type="entry name" value="Homeodomain-like"/>
    <property type="match status" value="1"/>
</dbReference>
<evidence type="ECO:0000259" key="7">
    <source>
        <dbReference type="PROSITE" id="PS50977"/>
    </source>
</evidence>
<dbReference type="GO" id="GO:0003700">
    <property type="term" value="F:DNA-binding transcription factor activity"/>
    <property type="evidence" value="ECO:0007669"/>
    <property type="project" value="TreeGrafter"/>
</dbReference>
<dbReference type="AlphaFoldDB" id="A0A6J5J4J0"/>
<dbReference type="PANTHER" id="PTHR30055">
    <property type="entry name" value="HTH-TYPE TRANSCRIPTIONAL REGULATOR RUTR"/>
    <property type="match status" value="1"/>
</dbReference>
<dbReference type="Pfam" id="PF00440">
    <property type="entry name" value="TetR_N"/>
    <property type="match status" value="1"/>
</dbReference>
<dbReference type="InterPro" id="IPR023772">
    <property type="entry name" value="DNA-bd_HTH_TetR-type_CS"/>
</dbReference>
<dbReference type="InterPro" id="IPR004111">
    <property type="entry name" value="Repressor_TetR_C"/>
</dbReference>
<evidence type="ECO:0000256" key="2">
    <source>
        <dbReference type="ARBA" id="ARBA00023015"/>
    </source>
</evidence>
<dbReference type="InterPro" id="IPR001647">
    <property type="entry name" value="HTH_TetR"/>
</dbReference>
<gene>
    <name evidence="9" type="ORF">BLA17378_01665</name>
    <name evidence="8" type="ORF">BLA3211_03955</name>
</gene>
<evidence type="ECO:0000256" key="1">
    <source>
        <dbReference type="ARBA" id="ARBA00022491"/>
    </source>
</evidence>
<evidence type="ECO:0000313" key="11">
    <source>
        <dbReference type="Proteomes" id="UP000494301"/>
    </source>
</evidence>
<evidence type="ECO:0000313" key="8">
    <source>
        <dbReference type="EMBL" id="CAB3966488.1"/>
    </source>
</evidence>
<keyword evidence="2" id="KW-0805">Transcription regulation</keyword>
<keyword evidence="1" id="KW-0678">Repressor</keyword>
<evidence type="ECO:0000313" key="10">
    <source>
        <dbReference type="Proteomes" id="UP000494120"/>
    </source>
</evidence>
<dbReference type="InterPro" id="IPR050109">
    <property type="entry name" value="HTH-type_TetR-like_transc_reg"/>
</dbReference>
<dbReference type="PANTHER" id="PTHR30055:SF234">
    <property type="entry name" value="HTH-TYPE TRANSCRIPTIONAL REGULATOR BETI"/>
    <property type="match status" value="1"/>
</dbReference>
<evidence type="ECO:0000256" key="4">
    <source>
        <dbReference type="ARBA" id="ARBA00023163"/>
    </source>
</evidence>
<evidence type="ECO:0000256" key="5">
    <source>
        <dbReference type="PROSITE-ProRule" id="PRU00335"/>
    </source>
</evidence>
<evidence type="ECO:0000256" key="3">
    <source>
        <dbReference type="ARBA" id="ARBA00023125"/>
    </source>
</evidence>
<dbReference type="GO" id="GO:0000976">
    <property type="term" value="F:transcription cis-regulatory region binding"/>
    <property type="evidence" value="ECO:0007669"/>
    <property type="project" value="TreeGrafter"/>
</dbReference>
<dbReference type="EMBL" id="CABWIL020000014">
    <property type="protein sequence ID" value="CAB3966488.1"/>
    <property type="molecule type" value="Genomic_DNA"/>
</dbReference>
<dbReference type="SUPFAM" id="SSF48498">
    <property type="entry name" value="Tetracyclin repressor-like, C-terminal domain"/>
    <property type="match status" value="1"/>
</dbReference>
<name>A0A6J5J4J0_9BURK</name>
<accession>A0A6J5J4J0</accession>
<reference evidence="8 11" key="1">
    <citation type="submission" date="2020-04" db="EMBL/GenBank/DDBJ databases">
        <authorList>
            <person name="Depoorter E."/>
        </authorList>
    </citation>
    <scope>NUCLEOTIDE SEQUENCE [LARGE SCALE GENOMIC DNA]</scope>
    <source>
        <strain evidence="8 11">BCC0217</strain>
        <strain evidence="9 10">R-17378</strain>
    </source>
</reference>